<evidence type="ECO:0000313" key="3">
    <source>
        <dbReference type="EMBL" id="TAA40783.1"/>
    </source>
</evidence>
<proteinExistence type="predicted"/>
<evidence type="ECO:0000313" key="4">
    <source>
        <dbReference type="Proteomes" id="UP000294164"/>
    </source>
</evidence>
<keyword evidence="1" id="KW-0732">Signal</keyword>
<dbReference type="OrthoDB" id="1094867at2"/>
<dbReference type="PANTHER" id="PTHR43037">
    <property type="entry name" value="UNNAMED PRODUCT-RELATED"/>
    <property type="match status" value="1"/>
</dbReference>
<dbReference type="AlphaFoldDB" id="A0A4Q8M1X4"/>
<reference evidence="3 4" key="1">
    <citation type="submission" date="2019-02" db="EMBL/GenBank/DDBJ databases">
        <title>WGS of Pseudoxanthomonas species novum from clinical isolates.</title>
        <authorList>
            <person name="Bernier A.-M."/>
            <person name="Bernard K."/>
            <person name="Vachon A."/>
        </authorList>
    </citation>
    <scope>NUCLEOTIDE SEQUENCE [LARGE SCALE GENOMIC DNA]</scope>
    <source>
        <strain evidence="3 4">NML130969</strain>
    </source>
</reference>
<dbReference type="EMBL" id="SHMG01000007">
    <property type="protein sequence ID" value="TAA40783.1"/>
    <property type="molecule type" value="Genomic_DNA"/>
</dbReference>
<dbReference type="GO" id="GO:0016787">
    <property type="term" value="F:hydrolase activity"/>
    <property type="evidence" value="ECO:0007669"/>
    <property type="project" value="UniProtKB-KW"/>
</dbReference>
<evidence type="ECO:0000256" key="1">
    <source>
        <dbReference type="ARBA" id="ARBA00022729"/>
    </source>
</evidence>
<organism evidence="3 4">
    <name type="scientific">Pseudoxanthomonas winnipegensis</name>
    <dbReference type="NCBI Taxonomy" id="2480810"/>
    <lineage>
        <taxon>Bacteria</taxon>
        <taxon>Pseudomonadati</taxon>
        <taxon>Pseudomonadota</taxon>
        <taxon>Gammaproteobacteria</taxon>
        <taxon>Lysobacterales</taxon>
        <taxon>Lysobacteraceae</taxon>
        <taxon>Pseudoxanthomonas</taxon>
    </lineage>
</organism>
<keyword evidence="2 3" id="KW-0378">Hydrolase</keyword>
<comment type="caution">
    <text evidence="3">The sequence shown here is derived from an EMBL/GenBank/DDBJ whole genome shotgun (WGS) entry which is preliminary data.</text>
</comment>
<name>A0A4Q8M1X4_9GAMM</name>
<gene>
    <name evidence="3" type="ORF">EA655_12310</name>
</gene>
<dbReference type="Gene3D" id="3.40.50.1820">
    <property type="entry name" value="alpha/beta hydrolase"/>
    <property type="match status" value="1"/>
</dbReference>
<dbReference type="PANTHER" id="PTHR43037:SF5">
    <property type="entry name" value="FERULOYL ESTERASE"/>
    <property type="match status" value="1"/>
</dbReference>
<dbReference type="InterPro" id="IPR029058">
    <property type="entry name" value="AB_hydrolase_fold"/>
</dbReference>
<dbReference type="SUPFAM" id="SSF53474">
    <property type="entry name" value="alpha/beta-Hydrolases"/>
    <property type="match status" value="1"/>
</dbReference>
<protein>
    <submittedName>
        <fullName evidence="3">Alpha/beta hydrolase</fullName>
    </submittedName>
</protein>
<dbReference type="InterPro" id="IPR050955">
    <property type="entry name" value="Plant_Biomass_Hydrol_Est"/>
</dbReference>
<dbReference type="Proteomes" id="UP000294164">
    <property type="component" value="Unassembled WGS sequence"/>
</dbReference>
<sequence length="288" mass="32210">MTLDFPIYFRSRAINITVNNSKLFTRGRTPQLACRYDQRFSYCLYLPQTPYTTASRILVAMHGSERSHQDYCDGFAQLAERSGAVVLAPLFPCGIGDPDDMDNYKYIRYHDIRFDLVLLRMVEEVRQRYGLQPARLQLFGFSGGAHFAHRFLYLHPRTLEAVSICAPGHPTPLNLHAPCWLGVADLEQQYGQAVDLPAIRQVAIHLAVGELDNAELPPLSPRAAPGVPTLQHGAGQTRIERLQALSANYRSCGVDHQFELVPGAGHQRAPLQAAAARFFLRQRGLGDE</sequence>
<accession>A0A4Q8M1X4</accession>
<evidence type="ECO:0000256" key="2">
    <source>
        <dbReference type="ARBA" id="ARBA00022801"/>
    </source>
</evidence>